<reference evidence="1 2" key="1">
    <citation type="submission" date="2020-08" db="EMBL/GenBank/DDBJ databases">
        <title>Genomic Encyclopedia of Type Strains, Phase IV (KMG-IV): sequencing the most valuable type-strain genomes for metagenomic binning, comparative biology and taxonomic classification.</title>
        <authorList>
            <person name="Goeker M."/>
        </authorList>
    </citation>
    <scope>NUCLEOTIDE SEQUENCE [LARGE SCALE GENOMIC DNA]</scope>
    <source>
        <strain evidence="1 2">DSM 28570</strain>
    </source>
</reference>
<gene>
    <name evidence="1" type="ORF">HNQ81_002621</name>
</gene>
<proteinExistence type="predicted"/>
<keyword evidence="2" id="KW-1185">Reference proteome</keyword>
<name>A0A840V4R1_9BACT</name>
<dbReference type="EMBL" id="JACHEO010000016">
    <property type="protein sequence ID" value="MBB5348880.1"/>
    <property type="molecule type" value="Genomic_DNA"/>
</dbReference>
<comment type="caution">
    <text evidence="1">The sequence shown here is derived from an EMBL/GenBank/DDBJ whole genome shotgun (WGS) entry which is preliminary data.</text>
</comment>
<protein>
    <submittedName>
        <fullName evidence="1">Uncharacterized protein</fullName>
    </submittedName>
</protein>
<evidence type="ECO:0000313" key="2">
    <source>
        <dbReference type="Proteomes" id="UP000539642"/>
    </source>
</evidence>
<dbReference type="Proteomes" id="UP000539642">
    <property type="component" value="Unassembled WGS sequence"/>
</dbReference>
<sequence>MAQPEDSSGRLQTFSAVDNLEPSVIALEKKRRMKDAGLQKGPVETGRDFMPKEWMNIPAGIGINAIKGDD</sequence>
<dbReference type="AlphaFoldDB" id="A0A840V4R1"/>
<organism evidence="1 2">
    <name type="scientific">Desulfoprunum benzoelyticum</name>
    <dbReference type="NCBI Taxonomy" id="1506996"/>
    <lineage>
        <taxon>Bacteria</taxon>
        <taxon>Pseudomonadati</taxon>
        <taxon>Thermodesulfobacteriota</taxon>
        <taxon>Desulfobulbia</taxon>
        <taxon>Desulfobulbales</taxon>
        <taxon>Desulfobulbaceae</taxon>
        <taxon>Desulfoprunum</taxon>
    </lineage>
</organism>
<accession>A0A840V4R1</accession>
<evidence type="ECO:0000313" key="1">
    <source>
        <dbReference type="EMBL" id="MBB5348880.1"/>
    </source>
</evidence>